<keyword evidence="9 16" id="KW-0067">ATP-binding</keyword>
<dbReference type="InterPro" id="IPR027417">
    <property type="entry name" value="P-loop_NTPase"/>
</dbReference>
<keyword evidence="10 18" id="KW-1133">Transmembrane helix</keyword>
<dbReference type="SUPFAM" id="SSF52540">
    <property type="entry name" value="P-loop containing nucleoside triphosphate hydrolases"/>
    <property type="match status" value="1"/>
</dbReference>
<keyword evidence="8" id="KW-0159">Chromosome partition</keyword>
<organism evidence="20 21">
    <name type="scientific">Paracidovorax wautersii</name>
    <dbReference type="NCBI Taxonomy" id="1177982"/>
    <lineage>
        <taxon>Bacteria</taxon>
        <taxon>Pseudomonadati</taxon>
        <taxon>Pseudomonadota</taxon>
        <taxon>Betaproteobacteria</taxon>
        <taxon>Burkholderiales</taxon>
        <taxon>Comamonadaceae</taxon>
        <taxon>Paracidovorax</taxon>
    </lineage>
</organism>
<dbReference type="Gene3D" id="3.40.50.300">
    <property type="entry name" value="P-loop containing nucleotide triphosphate hydrolases"/>
    <property type="match status" value="1"/>
</dbReference>
<evidence type="ECO:0000256" key="14">
    <source>
        <dbReference type="ARBA" id="ARBA00024784"/>
    </source>
</evidence>
<sequence>MTYSLNTLNSDAAHHATRGLARYAQELGLLFGAIALVFWGLTLASYNLTDPAWTTSGNGSPTRNWGGGLGAILADGSYALLGLSVWLCWAAGVRSWLASLARWMRGGVPEEGAPSPRLRRTLFWSGLVILMVASTALEWSRLYSAEGVLPGNAGGALGYLAGPFVQKWLGFNGAGLLCIALMVLGLAMVFRFSWGRVAERIGGAIEGVFTRVKQKREVKADVAEGRRAARQREATLEEERFEIQQQHPEPVFIESAPAALPRSERVAKERQKPLFREIVDSNLPQVDLLDAALSRQDTVSPETLEMTSRLIEKKLKDFGVEVRVVAAAPGPVITRYEIEPATGVKGSQVVNLARDLARSLSLVSIRVIETIPGKNYMALELPNAKRQTIKLSEILGSQVYNEARSLLTMGLGKDIVGNPVVADLAKMPHVLVAGTTGSGKSVGINAMILSLLYKADAKDVRLLMIDPKMLEMSVYEGIPHLLAPVVTDMKQAANGLNWCVAEMERRYKFMSKVGVRNLAGFNTKIDEAKARGEFIYNPFSLTPEEPEPLERLPHIVVVIDELADLMMVVGKKIEELIARLAQKARAAGIHLILATQRPSVDVITGLIKANIPTRIAFQVSSKIDSRTILDQMGAEALLGMGDMLYMASGTGFPVRVHGAFVSDDEVHRVVTYLKEQGGEPNYIEGVLEGGTVDGEDGEGGAGEGGGEADPLYDQAVEVVLKNRKASISLVQRHLKIGYNRAARLVEDMERAGLVSAMSGSGQREILAPMRNNE</sequence>
<dbReference type="EMBL" id="WNDQ01000023">
    <property type="protein sequence ID" value="KAF1021312.1"/>
    <property type="molecule type" value="Genomic_DNA"/>
</dbReference>
<evidence type="ECO:0000256" key="1">
    <source>
        <dbReference type="ARBA" id="ARBA00004533"/>
    </source>
</evidence>
<dbReference type="PANTHER" id="PTHR22683">
    <property type="entry name" value="SPORULATION PROTEIN RELATED"/>
    <property type="match status" value="1"/>
</dbReference>
<dbReference type="PROSITE" id="PS50901">
    <property type="entry name" value="FTSK"/>
    <property type="match status" value="1"/>
</dbReference>
<dbReference type="GO" id="GO:0007059">
    <property type="term" value="P:chromosome segregation"/>
    <property type="evidence" value="ECO:0007669"/>
    <property type="project" value="UniProtKB-KW"/>
</dbReference>
<dbReference type="Pfam" id="PF17854">
    <property type="entry name" value="FtsK_alpha"/>
    <property type="match status" value="1"/>
</dbReference>
<dbReference type="GO" id="GO:0051301">
    <property type="term" value="P:cell division"/>
    <property type="evidence" value="ECO:0007669"/>
    <property type="project" value="UniProtKB-KW"/>
</dbReference>
<evidence type="ECO:0000256" key="9">
    <source>
        <dbReference type="ARBA" id="ARBA00022840"/>
    </source>
</evidence>
<dbReference type="InterPro" id="IPR036390">
    <property type="entry name" value="WH_DNA-bd_sf"/>
</dbReference>
<evidence type="ECO:0000256" key="13">
    <source>
        <dbReference type="ARBA" id="ARBA00023306"/>
    </source>
</evidence>
<evidence type="ECO:0000256" key="18">
    <source>
        <dbReference type="SAM" id="Phobius"/>
    </source>
</evidence>
<feature type="transmembrane region" description="Helical" evidence="18">
    <location>
        <begin position="27"/>
        <end position="46"/>
    </location>
</feature>
<evidence type="ECO:0000256" key="8">
    <source>
        <dbReference type="ARBA" id="ARBA00022829"/>
    </source>
</evidence>
<keyword evidence="12 18" id="KW-0472">Membrane</keyword>
<dbReference type="Pfam" id="PF09397">
    <property type="entry name" value="FtsK_gamma"/>
    <property type="match status" value="1"/>
</dbReference>
<keyword evidence="13" id="KW-0131">Cell cycle</keyword>
<protein>
    <submittedName>
        <fullName evidence="20">DNA translocase FtsK</fullName>
    </submittedName>
</protein>
<proteinExistence type="inferred from homology"/>
<evidence type="ECO:0000256" key="2">
    <source>
        <dbReference type="ARBA" id="ARBA00004651"/>
    </source>
</evidence>
<dbReference type="InterPro" id="IPR036388">
    <property type="entry name" value="WH-like_DNA-bd_sf"/>
</dbReference>
<dbReference type="Pfam" id="PF01580">
    <property type="entry name" value="FtsK_SpoIIIE"/>
    <property type="match status" value="1"/>
</dbReference>
<keyword evidence="11" id="KW-0238">DNA-binding</keyword>
<feature type="domain" description="FtsK" evidence="19">
    <location>
        <begin position="417"/>
        <end position="626"/>
    </location>
</feature>
<dbReference type="InterPro" id="IPR002543">
    <property type="entry name" value="FtsK_dom"/>
</dbReference>
<comment type="subcellular location">
    <subcellularLocation>
        <location evidence="1">Cell inner membrane</location>
    </subcellularLocation>
    <subcellularLocation>
        <location evidence="2">Cell membrane</location>
        <topology evidence="2">Multi-pass membrane protein</topology>
    </subcellularLocation>
</comment>
<dbReference type="GO" id="GO:0005886">
    <property type="term" value="C:plasma membrane"/>
    <property type="evidence" value="ECO:0007669"/>
    <property type="project" value="UniProtKB-SubCell"/>
</dbReference>
<keyword evidence="4" id="KW-1003">Cell membrane</keyword>
<evidence type="ECO:0000256" key="6">
    <source>
        <dbReference type="ARBA" id="ARBA00022692"/>
    </source>
</evidence>
<dbReference type="InterPro" id="IPR050206">
    <property type="entry name" value="FtsK/SpoIIIE/SftA"/>
</dbReference>
<comment type="subunit">
    <text evidence="15">Homohexamer. Forms a ring that surrounds DNA.</text>
</comment>
<gene>
    <name evidence="20" type="primary">ftsK</name>
    <name evidence="20" type="ORF">GAK30_01933</name>
</gene>
<dbReference type="CDD" id="cd01127">
    <property type="entry name" value="TrwB_TraG_TraD_VirD4"/>
    <property type="match status" value="1"/>
</dbReference>
<dbReference type="Gene3D" id="1.10.10.10">
    <property type="entry name" value="Winged helix-like DNA-binding domain superfamily/Winged helix DNA-binding domain"/>
    <property type="match status" value="1"/>
</dbReference>
<dbReference type="SUPFAM" id="SSF46785">
    <property type="entry name" value="Winged helix' DNA-binding domain"/>
    <property type="match status" value="1"/>
</dbReference>
<dbReference type="Proteomes" id="UP000461670">
    <property type="component" value="Unassembled WGS sequence"/>
</dbReference>
<evidence type="ECO:0000256" key="16">
    <source>
        <dbReference type="PROSITE-ProRule" id="PRU00289"/>
    </source>
</evidence>
<dbReference type="GO" id="GO:0005524">
    <property type="term" value="F:ATP binding"/>
    <property type="evidence" value="ECO:0007669"/>
    <property type="project" value="UniProtKB-UniRule"/>
</dbReference>
<evidence type="ECO:0000256" key="11">
    <source>
        <dbReference type="ARBA" id="ARBA00023125"/>
    </source>
</evidence>
<evidence type="ECO:0000313" key="21">
    <source>
        <dbReference type="Proteomes" id="UP000461670"/>
    </source>
</evidence>
<dbReference type="InterPro" id="IPR018541">
    <property type="entry name" value="Ftsk_gamma"/>
</dbReference>
<evidence type="ECO:0000256" key="17">
    <source>
        <dbReference type="SAM" id="MobiDB-lite"/>
    </source>
</evidence>
<accession>A0A7V8FNZ0</accession>
<keyword evidence="6 18" id="KW-0812">Transmembrane</keyword>
<comment type="similarity">
    <text evidence="3">Belongs to the FtsK/SpoIIIE/SftA family.</text>
</comment>
<dbReference type="SMART" id="SM00843">
    <property type="entry name" value="Ftsk_gamma"/>
    <property type="match status" value="1"/>
</dbReference>
<comment type="caution">
    <text evidence="20">The sequence shown here is derived from an EMBL/GenBank/DDBJ whole genome shotgun (WGS) entry which is preliminary data.</text>
</comment>
<dbReference type="Pfam" id="PF13491">
    <property type="entry name" value="FtsK_4TM"/>
    <property type="match status" value="1"/>
</dbReference>
<dbReference type="Gene3D" id="3.30.980.40">
    <property type="match status" value="1"/>
</dbReference>
<feature type="transmembrane region" description="Helical" evidence="18">
    <location>
        <begin position="78"/>
        <end position="101"/>
    </location>
</feature>
<evidence type="ECO:0000256" key="4">
    <source>
        <dbReference type="ARBA" id="ARBA00022475"/>
    </source>
</evidence>
<dbReference type="InterPro" id="IPR041027">
    <property type="entry name" value="FtsK_alpha"/>
</dbReference>
<dbReference type="PANTHER" id="PTHR22683:SF41">
    <property type="entry name" value="DNA TRANSLOCASE FTSK"/>
    <property type="match status" value="1"/>
</dbReference>
<keyword evidence="5" id="KW-0132">Cell division</keyword>
<comment type="function">
    <text evidence="14">Essential cell division protein that coordinates cell division and chromosome segregation. The N-terminus is involved in assembly of the cell-division machinery. The C-terminus functions as a DNA motor that moves dsDNA in an ATP-dependent manner towards the dif recombination site, which is located within the replication terminus region. Translocation stops specifically at Xer-dif sites, where FtsK interacts with the Xer recombinase, allowing activation of chromosome unlinking by recombination. FtsK orienting polar sequences (KOPS) guide the direction of DNA translocation. FtsK can remove proteins from DNA as it translocates, but translocation stops specifically at XerCD-dif site, thereby preventing removal of XerC and XerD from dif.</text>
</comment>
<evidence type="ECO:0000256" key="7">
    <source>
        <dbReference type="ARBA" id="ARBA00022741"/>
    </source>
</evidence>
<evidence type="ECO:0000256" key="3">
    <source>
        <dbReference type="ARBA" id="ARBA00006474"/>
    </source>
</evidence>
<reference evidence="21" key="1">
    <citation type="journal article" date="2020" name="MBio">
        <title>Horizontal gene transfer to a defensive symbiont with a reduced genome amongst a multipartite beetle microbiome.</title>
        <authorList>
            <person name="Waterworth S.C."/>
            <person name="Florez L.V."/>
            <person name="Rees E.R."/>
            <person name="Hertweck C."/>
            <person name="Kaltenpoth M."/>
            <person name="Kwan J.C."/>
        </authorList>
    </citation>
    <scope>NUCLEOTIDE SEQUENCE [LARGE SCALE GENOMIC DNA]</scope>
</reference>
<evidence type="ECO:0000256" key="10">
    <source>
        <dbReference type="ARBA" id="ARBA00022989"/>
    </source>
</evidence>
<evidence type="ECO:0000313" key="20">
    <source>
        <dbReference type="EMBL" id="KAF1021312.1"/>
    </source>
</evidence>
<name>A0A7V8FNZ0_9BURK</name>
<evidence type="ECO:0000256" key="5">
    <source>
        <dbReference type="ARBA" id="ARBA00022618"/>
    </source>
</evidence>
<dbReference type="AlphaFoldDB" id="A0A7V8FNZ0"/>
<evidence type="ECO:0000256" key="15">
    <source>
        <dbReference type="ARBA" id="ARBA00025923"/>
    </source>
</evidence>
<evidence type="ECO:0000259" key="19">
    <source>
        <dbReference type="PROSITE" id="PS50901"/>
    </source>
</evidence>
<feature type="region of interest" description="Disordered" evidence="17">
    <location>
        <begin position="690"/>
        <end position="709"/>
    </location>
</feature>
<keyword evidence="7 16" id="KW-0547">Nucleotide-binding</keyword>
<feature type="transmembrane region" description="Helical" evidence="18">
    <location>
        <begin position="168"/>
        <end position="190"/>
    </location>
</feature>
<dbReference type="FunFam" id="3.40.50.300:FF:000209">
    <property type="entry name" value="Cell division protein FtsK"/>
    <property type="match status" value="1"/>
</dbReference>
<dbReference type="GO" id="GO:0003677">
    <property type="term" value="F:DNA binding"/>
    <property type="evidence" value="ECO:0007669"/>
    <property type="project" value="UniProtKB-KW"/>
</dbReference>
<feature type="binding site" evidence="16">
    <location>
        <begin position="434"/>
        <end position="441"/>
    </location>
    <ligand>
        <name>ATP</name>
        <dbReference type="ChEBI" id="CHEBI:30616"/>
    </ligand>
</feature>
<dbReference type="InterPro" id="IPR025199">
    <property type="entry name" value="FtsK_4TM"/>
</dbReference>
<evidence type="ECO:0000256" key="12">
    <source>
        <dbReference type="ARBA" id="ARBA00023136"/>
    </source>
</evidence>